<evidence type="ECO:0000313" key="1">
    <source>
        <dbReference type="EMBL" id="PYE50512.1"/>
    </source>
</evidence>
<evidence type="ECO:0000313" key="2">
    <source>
        <dbReference type="Proteomes" id="UP000248326"/>
    </source>
</evidence>
<dbReference type="Proteomes" id="UP000248326">
    <property type="component" value="Unassembled WGS sequence"/>
</dbReference>
<keyword evidence="2" id="KW-1185">Reference proteome</keyword>
<protein>
    <submittedName>
        <fullName evidence="1">Uncharacterized protein</fullName>
    </submittedName>
</protein>
<comment type="caution">
    <text evidence="1">The sequence shown here is derived from an EMBL/GenBank/DDBJ whole genome shotgun (WGS) entry which is preliminary data.</text>
</comment>
<organism evidence="1 2">
    <name type="scientific">Deinococcus yavapaiensis KR-236</name>
    <dbReference type="NCBI Taxonomy" id="694435"/>
    <lineage>
        <taxon>Bacteria</taxon>
        <taxon>Thermotogati</taxon>
        <taxon>Deinococcota</taxon>
        <taxon>Deinococci</taxon>
        <taxon>Deinococcales</taxon>
        <taxon>Deinococcaceae</taxon>
        <taxon>Deinococcus</taxon>
    </lineage>
</organism>
<reference evidence="1 2" key="1">
    <citation type="submission" date="2018-06" db="EMBL/GenBank/DDBJ databases">
        <title>Genomic Encyclopedia of Type Strains, Phase IV (KMG-IV): sequencing the most valuable type-strain genomes for metagenomic binning, comparative biology and taxonomic classification.</title>
        <authorList>
            <person name="Goeker M."/>
        </authorList>
    </citation>
    <scope>NUCLEOTIDE SEQUENCE [LARGE SCALE GENOMIC DNA]</scope>
    <source>
        <strain evidence="1 2">DSM 18048</strain>
    </source>
</reference>
<name>A0A318SHL2_9DEIO</name>
<proteinExistence type="predicted"/>
<dbReference type="EMBL" id="QJSX01000017">
    <property type="protein sequence ID" value="PYE50512.1"/>
    <property type="molecule type" value="Genomic_DNA"/>
</dbReference>
<accession>A0A318SHL2</accession>
<sequence>MTGGREDLDADHAELTAVLDAVDEVPVCFAEQFSNLEAILQAGGA</sequence>
<gene>
    <name evidence="1" type="ORF">DES52_11730</name>
</gene>
<dbReference type="AlphaFoldDB" id="A0A318SHL2"/>